<protein>
    <submittedName>
        <fullName evidence="2">Uncharacterized protein</fullName>
    </submittedName>
</protein>
<feature type="compositionally biased region" description="Basic and acidic residues" evidence="1">
    <location>
        <begin position="133"/>
        <end position="142"/>
    </location>
</feature>
<organism evidence="2 3">
    <name type="scientific">Zymoseptoria brevis</name>
    <dbReference type="NCBI Taxonomy" id="1047168"/>
    <lineage>
        <taxon>Eukaryota</taxon>
        <taxon>Fungi</taxon>
        <taxon>Dikarya</taxon>
        <taxon>Ascomycota</taxon>
        <taxon>Pezizomycotina</taxon>
        <taxon>Dothideomycetes</taxon>
        <taxon>Dothideomycetidae</taxon>
        <taxon>Mycosphaerellales</taxon>
        <taxon>Mycosphaerellaceae</taxon>
        <taxon>Zymoseptoria</taxon>
    </lineage>
</organism>
<keyword evidence="3" id="KW-1185">Reference proteome</keyword>
<dbReference type="Proteomes" id="UP000033647">
    <property type="component" value="Unassembled WGS sequence"/>
</dbReference>
<evidence type="ECO:0000256" key="1">
    <source>
        <dbReference type="SAM" id="MobiDB-lite"/>
    </source>
</evidence>
<reference evidence="2 3" key="1">
    <citation type="submission" date="2015-03" db="EMBL/GenBank/DDBJ databases">
        <title>RNA-seq based gene annotation and comparative genomics of four Zymoseptoria species reveal species-specific pathogenicity related genes and transposable element activity.</title>
        <authorList>
            <person name="Grandaubert J."/>
            <person name="Bhattacharyya A."/>
            <person name="Stukenbrock E.H."/>
        </authorList>
    </citation>
    <scope>NUCLEOTIDE SEQUENCE [LARGE SCALE GENOMIC DNA]</scope>
    <source>
        <strain evidence="2 3">Zb18110</strain>
    </source>
</reference>
<feature type="region of interest" description="Disordered" evidence="1">
    <location>
        <begin position="133"/>
        <end position="160"/>
    </location>
</feature>
<evidence type="ECO:0000313" key="2">
    <source>
        <dbReference type="EMBL" id="KJX97987.1"/>
    </source>
</evidence>
<proteinExistence type="predicted"/>
<sequence length="160" mass="18625">MLRPRDWWVWLIWREYNLIGLQSTVDKVLRQVIDEEKDIEKFSRIINPDLYCTCNSELERFAEELEIERMPELLEHFTTRENIHVDTVKKWMDTMSFRKKEVVEPEEALAGDIQFGVEEAAAAGDTTIAKTEKISLKHESDSSKPVGEGSGRPSKIRRTS</sequence>
<dbReference type="OrthoDB" id="10428560at2759"/>
<gene>
    <name evidence="2" type="ORF">TI39_contig447g00010</name>
</gene>
<evidence type="ECO:0000313" key="3">
    <source>
        <dbReference type="Proteomes" id="UP000033647"/>
    </source>
</evidence>
<name>A0A0F4GLR3_9PEZI</name>
<dbReference type="AlphaFoldDB" id="A0A0F4GLR3"/>
<dbReference type="EMBL" id="LAFY01000439">
    <property type="protein sequence ID" value="KJX97987.1"/>
    <property type="molecule type" value="Genomic_DNA"/>
</dbReference>
<comment type="caution">
    <text evidence="2">The sequence shown here is derived from an EMBL/GenBank/DDBJ whole genome shotgun (WGS) entry which is preliminary data.</text>
</comment>
<accession>A0A0F4GLR3</accession>